<dbReference type="eggNOG" id="ENOG50345RZ">
    <property type="taxonomic scope" value="Bacteria"/>
</dbReference>
<evidence type="ECO:0000256" key="1">
    <source>
        <dbReference type="SAM" id="Phobius"/>
    </source>
</evidence>
<feature type="transmembrane region" description="Helical" evidence="1">
    <location>
        <begin position="54"/>
        <end position="75"/>
    </location>
</feature>
<gene>
    <name evidence="2" type="ORF">J421_2067</name>
</gene>
<dbReference type="OrthoDB" id="9833579at2"/>
<dbReference type="STRING" id="861299.J421_2067"/>
<dbReference type="EMBL" id="CP007128">
    <property type="protein sequence ID" value="AHG89604.1"/>
    <property type="molecule type" value="Genomic_DNA"/>
</dbReference>
<dbReference type="Proteomes" id="UP000019151">
    <property type="component" value="Chromosome"/>
</dbReference>
<protein>
    <submittedName>
        <fullName evidence="2">Uncharacterized protein</fullName>
    </submittedName>
</protein>
<dbReference type="KEGG" id="gba:J421_2067"/>
<evidence type="ECO:0000313" key="3">
    <source>
        <dbReference type="Proteomes" id="UP000019151"/>
    </source>
</evidence>
<keyword evidence="1" id="KW-1133">Transmembrane helix</keyword>
<dbReference type="RefSeq" id="WP_148306246.1">
    <property type="nucleotide sequence ID" value="NZ_CP007128.1"/>
</dbReference>
<organism evidence="2 3">
    <name type="scientific">Gemmatirosa kalamazoonensis</name>
    <dbReference type="NCBI Taxonomy" id="861299"/>
    <lineage>
        <taxon>Bacteria</taxon>
        <taxon>Pseudomonadati</taxon>
        <taxon>Gemmatimonadota</taxon>
        <taxon>Gemmatimonadia</taxon>
        <taxon>Gemmatimonadales</taxon>
        <taxon>Gemmatimonadaceae</taxon>
        <taxon>Gemmatirosa</taxon>
    </lineage>
</organism>
<keyword evidence="1" id="KW-0812">Transmembrane</keyword>
<feature type="transmembrane region" description="Helical" evidence="1">
    <location>
        <begin position="134"/>
        <end position="153"/>
    </location>
</feature>
<dbReference type="HOGENOM" id="CLU_1616635_0_0_0"/>
<dbReference type="AlphaFoldDB" id="W0RES2"/>
<proteinExistence type="predicted"/>
<evidence type="ECO:0000313" key="2">
    <source>
        <dbReference type="EMBL" id="AHG89604.1"/>
    </source>
</evidence>
<reference evidence="2 3" key="1">
    <citation type="journal article" date="2014" name="Genome Announc.">
        <title>Genome Sequence and Methylome of Soil Bacterium Gemmatirosa kalamazoonensis KBS708T, a Member of the Rarely Cultivated Gemmatimonadetes Phylum.</title>
        <authorList>
            <person name="Debruyn J.M."/>
            <person name="Radosevich M."/>
            <person name="Wommack K.E."/>
            <person name="Polson S.W."/>
            <person name="Hauser L.J."/>
            <person name="Fawaz M.N."/>
            <person name="Korlach J."/>
            <person name="Tsai Y.C."/>
        </authorList>
    </citation>
    <scope>NUCLEOTIDE SEQUENCE [LARGE SCALE GENOMIC DNA]</scope>
    <source>
        <strain evidence="2 3">KBS708</strain>
    </source>
</reference>
<name>W0RES2_9BACT</name>
<keyword evidence="1" id="KW-0472">Membrane</keyword>
<feature type="transmembrane region" description="Helical" evidence="1">
    <location>
        <begin position="87"/>
        <end position="108"/>
    </location>
</feature>
<sequence length="170" mass="18732">MSPSFFPRETHVFHSFELSGWRTMSLRVVEMAALTGVLLRALRALTLARSPSTAATAIAFVLGASVLLGMLTLHLANFPVRRWPWRVLAFAMVETTAEMIVSAVLVALHREPLGTTGRAAWSDLPSMALTTLEWRVVSLALFALVLAVIVQLVRRLLPRHVPHHSPPTIP</sequence>
<accession>W0RES2</accession>
<dbReference type="InParanoid" id="W0RES2"/>
<keyword evidence="3" id="KW-1185">Reference proteome</keyword>